<sequence>MFLLPRTLDVFTQIEKTRPDVVHLFWGHYPAMVGFLVKRFCQRIRLSMFLGAYDLLTAFNGSWQVASKADVVWTHARCNLDRLENAGIPGSKIVVWHRGIDLSLVPSCRDNHRPLRIVTAGRLVSGKGFAFLIEAFSAIHGQCPDVELVLLGDGPERANLEKQVRGFGLERAVTFKGHVKHAQVFAEFSTSRVFLFCSQNPSERLPNVVKEAMACGCVCVVTPTPGIEELVRDTVTGFVVPKDMQQIVLVVCRLLEDAALQQTIAANARQFIADAFNAETQIRWQLRRWQALVEHGSLQSRGE</sequence>
<proteinExistence type="predicted"/>
<dbReference type="EMBL" id="CP015518">
    <property type="protein sequence ID" value="APG25911.1"/>
    <property type="molecule type" value="Genomic_DNA"/>
</dbReference>
<dbReference type="Proteomes" id="UP000182264">
    <property type="component" value="Chromosome"/>
</dbReference>
<evidence type="ECO:0000259" key="1">
    <source>
        <dbReference type="Pfam" id="PF00534"/>
    </source>
</evidence>
<dbReference type="Pfam" id="PF00534">
    <property type="entry name" value="Glycos_transf_1"/>
    <property type="match status" value="1"/>
</dbReference>
<gene>
    <name evidence="2" type="ORF">A7E75_13510</name>
</gene>
<dbReference type="SUPFAM" id="SSF53756">
    <property type="entry name" value="UDP-Glycosyltransferase/glycogen phosphorylase"/>
    <property type="match status" value="1"/>
</dbReference>
<evidence type="ECO:0000313" key="2">
    <source>
        <dbReference type="EMBL" id="APG25911.1"/>
    </source>
</evidence>
<dbReference type="AlphaFoldDB" id="A0A1L3GJ09"/>
<dbReference type="PANTHER" id="PTHR45947:SF3">
    <property type="entry name" value="SULFOQUINOVOSYL TRANSFERASE SQD2"/>
    <property type="match status" value="1"/>
</dbReference>
<dbReference type="STRING" id="29542.A6070_07545"/>
<dbReference type="PANTHER" id="PTHR45947">
    <property type="entry name" value="SULFOQUINOVOSYL TRANSFERASE SQD2"/>
    <property type="match status" value="1"/>
</dbReference>
<dbReference type="InterPro" id="IPR050194">
    <property type="entry name" value="Glycosyltransferase_grp1"/>
</dbReference>
<dbReference type="InterPro" id="IPR001296">
    <property type="entry name" value="Glyco_trans_1"/>
</dbReference>
<name>A0A1L3GJ09_SYNAC</name>
<feature type="domain" description="Glycosyl transferase family 1" evidence="1">
    <location>
        <begin position="113"/>
        <end position="270"/>
    </location>
</feature>
<organism evidence="2 3">
    <name type="scientific">Syntrophotalea acetylenica</name>
    <name type="common">Pelobacter acetylenicus</name>
    <dbReference type="NCBI Taxonomy" id="29542"/>
    <lineage>
        <taxon>Bacteria</taxon>
        <taxon>Pseudomonadati</taxon>
        <taxon>Thermodesulfobacteriota</taxon>
        <taxon>Desulfuromonadia</taxon>
        <taxon>Desulfuromonadales</taxon>
        <taxon>Syntrophotaleaceae</taxon>
        <taxon>Syntrophotalea</taxon>
    </lineage>
</organism>
<keyword evidence="3" id="KW-1185">Reference proteome</keyword>
<evidence type="ECO:0000313" key="3">
    <source>
        <dbReference type="Proteomes" id="UP000182264"/>
    </source>
</evidence>
<dbReference type="GO" id="GO:0016757">
    <property type="term" value="F:glycosyltransferase activity"/>
    <property type="evidence" value="ECO:0007669"/>
    <property type="project" value="InterPro"/>
</dbReference>
<accession>A0A1L3GJ09</accession>
<reference evidence="2 3" key="1">
    <citation type="journal article" date="2017" name="Genome Announc.">
        <title>Complete Genome Sequences of Two Acetylene-Fermenting Pelobacter acetylenicus Strains.</title>
        <authorList>
            <person name="Sutton J.M."/>
            <person name="Baesman S.M."/>
            <person name="Fierst J.L."/>
            <person name="Poret-Peterson A.T."/>
            <person name="Oremland R.S."/>
            <person name="Dunlap D.S."/>
            <person name="Akob D.M."/>
        </authorList>
    </citation>
    <scope>NUCLEOTIDE SEQUENCE [LARGE SCALE GENOMIC DNA]</scope>
    <source>
        <strain evidence="2 3">DSM 3247</strain>
    </source>
</reference>
<protein>
    <recommendedName>
        <fullName evidence="1">Glycosyl transferase family 1 domain-containing protein</fullName>
    </recommendedName>
</protein>
<dbReference type="Gene3D" id="3.40.50.2000">
    <property type="entry name" value="Glycogen Phosphorylase B"/>
    <property type="match status" value="2"/>
</dbReference>